<name>A0ABT5HH09_9CAUL</name>
<dbReference type="PROSITE" id="PS01124">
    <property type="entry name" value="HTH_ARAC_FAMILY_2"/>
    <property type="match status" value="1"/>
</dbReference>
<dbReference type="Proteomes" id="UP001218579">
    <property type="component" value="Unassembled WGS sequence"/>
</dbReference>
<gene>
    <name evidence="4" type="ORF">PQU98_05330</name>
</gene>
<proteinExistence type="predicted"/>
<dbReference type="PANTHER" id="PTHR43436">
    <property type="entry name" value="ARAC-FAMILY TRANSCRIPTIONAL REGULATOR"/>
    <property type="match status" value="1"/>
</dbReference>
<accession>A0ABT5HH09</accession>
<dbReference type="SUPFAM" id="SSF46689">
    <property type="entry name" value="Homeodomain-like"/>
    <property type="match status" value="2"/>
</dbReference>
<dbReference type="SMART" id="SM00342">
    <property type="entry name" value="HTH_ARAC"/>
    <property type="match status" value="1"/>
</dbReference>
<dbReference type="PANTHER" id="PTHR43436:SF1">
    <property type="entry name" value="TRANSCRIPTIONAL REGULATORY PROTEIN"/>
    <property type="match status" value="1"/>
</dbReference>
<evidence type="ECO:0000256" key="1">
    <source>
        <dbReference type="ARBA" id="ARBA00023015"/>
    </source>
</evidence>
<dbReference type="InterPro" id="IPR009594">
    <property type="entry name" value="Tscrpt_reg_HTH_AraC_N"/>
</dbReference>
<feature type="domain" description="HTH araC/xylS-type" evidence="3">
    <location>
        <begin position="190"/>
        <end position="288"/>
    </location>
</feature>
<dbReference type="RefSeq" id="WP_272743856.1">
    <property type="nucleotide sequence ID" value="NZ_JAQQKV010000001.1"/>
</dbReference>
<protein>
    <submittedName>
        <fullName evidence="4">AraC family transcriptional regulator</fullName>
    </submittedName>
</protein>
<dbReference type="EMBL" id="JAQQKV010000001">
    <property type="protein sequence ID" value="MDC7675539.1"/>
    <property type="molecule type" value="Genomic_DNA"/>
</dbReference>
<sequence>MDKLTTLTDLLSRHIPQDGIHACPLPGVKLIRSSAPTMPMPVVYEPTLCLIAQGRKQAVLGTTAFVYDPANYLVASVDLPVMGSVIEATTERPYLCVQIDLNMAVLSDLVIQNPAIPTAQNVSGGLVLNRTTPELLDAMVRLIGLLDSHQDIAVLAPLAIREILYRLLTGGSGSLIRKMAQADSRMNQIARAIVWIRTRFRESCPIDQAADIAGMSRSTFHAHFKSVTLMSPLEFRTLLRVQEAQRLMVSDAKDAASAGFIVGYASPSHFSRDYARIFGMPPATHADQLRSVLTS</sequence>
<keyword evidence="2" id="KW-0804">Transcription</keyword>
<reference evidence="4 5" key="1">
    <citation type="submission" date="2023-01" db="EMBL/GenBank/DDBJ databases">
        <title>Novel species of the genus Asticcacaulis isolated from rivers.</title>
        <authorList>
            <person name="Lu H."/>
        </authorList>
    </citation>
    <scope>NUCLEOTIDE SEQUENCE [LARGE SCALE GENOMIC DNA]</scope>
    <source>
        <strain evidence="4 5">LKC15W</strain>
    </source>
</reference>
<dbReference type="Pfam" id="PF06719">
    <property type="entry name" value="AraC_N"/>
    <property type="match status" value="1"/>
</dbReference>
<evidence type="ECO:0000313" key="5">
    <source>
        <dbReference type="Proteomes" id="UP001218579"/>
    </source>
</evidence>
<organism evidence="4 5">
    <name type="scientific">Asticcacaulis machinosus</name>
    <dbReference type="NCBI Taxonomy" id="2984211"/>
    <lineage>
        <taxon>Bacteria</taxon>
        <taxon>Pseudomonadati</taxon>
        <taxon>Pseudomonadota</taxon>
        <taxon>Alphaproteobacteria</taxon>
        <taxon>Caulobacterales</taxon>
        <taxon>Caulobacteraceae</taxon>
        <taxon>Asticcacaulis</taxon>
    </lineage>
</organism>
<evidence type="ECO:0000313" key="4">
    <source>
        <dbReference type="EMBL" id="MDC7675539.1"/>
    </source>
</evidence>
<evidence type="ECO:0000259" key="3">
    <source>
        <dbReference type="PROSITE" id="PS01124"/>
    </source>
</evidence>
<comment type="caution">
    <text evidence="4">The sequence shown here is derived from an EMBL/GenBank/DDBJ whole genome shotgun (WGS) entry which is preliminary data.</text>
</comment>
<dbReference type="InterPro" id="IPR018060">
    <property type="entry name" value="HTH_AraC"/>
</dbReference>
<dbReference type="InterPro" id="IPR009057">
    <property type="entry name" value="Homeodomain-like_sf"/>
</dbReference>
<evidence type="ECO:0000256" key="2">
    <source>
        <dbReference type="ARBA" id="ARBA00023163"/>
    </source>
</evidence>
<dbReference type="Gene3D" id="1.10.10.60">
    <property type="entry name" value="Homeodomain-like"/>
    <property type="match status" value="2"/>
</dbReference>
<keyword evidence="1" id="KW-0805">Transcription regulation</keyword>
<dbReference type="Pfam" id="PF12833">
    <property type="entry name" value="HTH_18"/>
    <property type="match status" value="1"/>
</dbReference>
<keyword evidence="5" id="KW-1185">Reference proteome</keyword>